<dbReference type="PROSITE" id="PS51046">
    <property type="entry name" value="GON"/>
    <property type="match status" value="1"/>
</dbReference>
<name>K1R1S5_MAGGI</name>
<dbReference type="AlphaFoldDB" id="K1R1S5"/>
<dbReference type="GO" id="GO:0008270">
    <property type="term" value="F:zinc ion binding"/>
    <property type="evidence" value="ECO:0007669"/>
    <property type="project" value="InterPro"/>
</dbReference>
<sequence>MEVNGTDYTFTNISGSPTISYGEATDCNGQKIWNPCPHFGNATIDTRGTGLIIHPTIAFGVISGWDTEIRDFIRSADGSQIFFSCAGWCGWCGPISGPIGLQHSTEFITLANRK</sequence>
<dbReference type="InterPro" id="IPR012314">
    <property type="entry name" value="Pept_M12B_GON-ADAMTSs"/>
</dbReference>
<dbReference type="GO" id="GO:0004222">
    <property type="term" value="F:metalloendopeptidase activity"/>
    <property type="evidence" value="ECO:0007669"/>
    <property type="project" value="InterPro"/>
</dbReference>
<evidence type="ECO:0000313" key="1">
    <source>
        <dbReference type="EMBL" id="EKC37469.1"/>
    </source>
</evidence>
<dbReference type="InParanoid" id="K1R1S5"/>
<dbReference type="Pfam" id="PF08685">
    <property type="entry name" value="GON"/>
    <property type="match status" value="1"/>
</dbReference>
<proteinExistence type="predicted"/>
<organism evidence="1">
    <name type="scientific">Magallana gigas</name>
    <name type="common">Pacific oyster</name>
    <name type="synonym">Crassostrea gigas</name>
    <dbReference type="NCBI Taxonomy" id="29159"/>
    <lineage>
        <taxon>Eukaryota</taxon>
        <taxon>Metazoa</taxon>
        <taxon>Spiralia</taxon>
        <taxon>Lophotrochozoa</taxon>
        <taxon>Mollusca</taxon>
        <taxon>Bivalvia</taxon>
        <taxon>Autobranchia</taxon>
        <taxon>Pteriomorphia</taxon>
        <taxon>Ostreida</taxon>
        <taxon>Ostreoidea</taxon>
        <taxon>Ostreidae</taxon>
        <taxon>Magallana</taxon>
    </lineage>
</organism>
<accession>K1R1S5</accession>
<dbReference type="EMBL" id="JH819104">
    <property type="protein sequence ID" value="EKC37469.1"/>
    <property type="molecule type" value="Genomic_DNA"/>
</dbReference>
<dbReference type="HOGENOM" id="CLU_136397_0_0_1"/>
<reference evidence="1" key="1">
    <citation type="journal article" date="2012" name="Nature">
        <title>The oyster genome reveals stress adaptation and complexity of shell formation.</title>
        <authorList>
            <person name="Zhang G."/>
            <person name="Fang X."/>
            <person name="Guo X."/>
            <person name="Li L."/>
            <person name="Luo R."/>
            <person name="Xu F."/>
            <person name="Yang P."/>
            <person name="Zhang L."/>
            <person name="Wang X."/>
            <person name="Qi H."/>
            <person name="Xiong Z."/>
            <person name="Que H."/>
            <person name="Xie Y."/>
            <person name="Holland P.W."/>
            <person name="Paps J."/>
            <person name="Zhu Y."/>
            <person name="Wu F."/>
            <person name="Chen Y."/>
            <person name="Wang J."/>
            <person name="Peng C."/>
            <person name="Meng J."/>
            <person name="Yang L."/>
            <person name="Liu J."/>
            <person name="Wen B."/>
            <person name="Zhang N."/>
            <person name="Huang Z."/>
            <person name="Zhu Q."/>
            <person name="Feng Y."/>
            <person name="Mount A."/>
            <person name="Hedgecock D."/>
            <person name="Xu Z."/>
            <person name="Liu Y."/>
            <person name="Domazet-Loso T."/>
            <person name="Du Y."/>
            <person name="Sun X."/>
            <person name="Zhang S."/>
            <person name="Liu B."/>
            <person name="Cheng P."/>
            <person name="Jiang X."/>
            <person name="Li J."/>
            <person name="Fan D."/>
            <person name="Wang W."/>
            <person name="Fu W."/>
            <person name="Wang T."/>
            <person name="Wang B."/>
            <person name="Zhang J."/>
            <person name="Peng Z."/>
            <person name="Li Y."/>
            <person name="Li N."/>
            <person name="Wang J."/>
            <person name="Chen M."/>
            <person name="He Y."/>
            <person name="Tan F."/>
            <person name="Song X."/>
            <person name="Zheng Q."/>
            <person name="Huang R."/>
            <person name="Yang H."/>
            <person name="Du X."/>
            <person name="Chen L."/>
            <person name="Yang M."/>
            <person name="Gaffney P.M."/>
            <person name="Wang S."/>
            <person name="Luo L."/>
            <person name="She Z."/>
            <person name="Ming Y."/>
            <person name="Huang W."/>
            <person name="Zhang S."/>
            <person name="Huang B."/>
            <person name="Zhang Y."/>
            <person name="Qu T."/>
            <person name="Ni P."/>
            <person name="Miao G."/>
            <person name="Wang J."/>
            <person name="Wang Q."/>
            <person name="Steinberg C.E."/>
            <person name="Wang H."/>
            <person name="Li N."/>
            <person name="Qian L."/>
            <person name="Zhang G."/>
            <person name="Li Y."/>
            <person name="Yang H."/>
            <person name="Liu X."/>
            <person name="Wang J."/>
            <person name="Yin Y."/>
            <person name="Wang J."/>
        </authorList>
    </citation>
    <scope>NUCLEOTIDE SEQUENCE [LARGE SCALE GENOMIC DNA]</scope>
    <source>
        <strain evidence="1">05x7-T-G4-1.051#20</strain>
    </source>
</reference>
<gene>
    <name evidence="1" type="ORF">CGI_10009287</name>
</gene>
<protein>
    <submittedName>
        <fullName evidence="1">Uncharacterized protein</fullName>
    </submittedName>
</protein>